<dbReference type="RefSeq" id="WP_069811152.1">
    <property type="nucleotide sequence ID" value="NZ_CP017305.1"/>
</dbReference>
<keyword evidence="3" id="KW-1185">Reference proteome</keyword>
<dbReference type="OrthoDB" id="597948at2"/>
<name>A0A1D8D157_CHLLM</name>
<reference evidence="2" key="1">
    <citation type="submission" date="2016-09" db="EMBL/GenBank/DDBJ databases">
        <title>Genome sequence of Chlorobaculum limnaeum.</title>
        <authorList>
            <person name="Liu Z."/>
            <person name="Tank M."/>
            <person name="Bryant D.A."/>
        </authorList>
    </citation>
    <scope>NUCLEOTIDE SEQUENCE [LARGE SCALE GENOMIC DNA]</scope>
    <source>
        <strain evidence="2">DSM 1677</strain>
    </source>
</reference>
<dbReference type="STRING" id="274537.BIU88_12590"/>
<keyword evidence="1" id="KW-1133">Transmembrane helix</keyword>
<keyword evidence="1" id="KW-0472">Membrane</keyword>
<gene>
    <name evidence="2" type="ORF">BIU88_12590</name>
</gene>
<dbReference type="EMBL" id="CP017305">
    <property type="protein sequence ID" value="AOS84892.1"/>
    <property type="molecule type" value="Genomic_DNA"/>
</dbReference>
<feature type="transmembrane region" description="Helical" evidence="1">
    <location>
        <begin position="77"/>
        <end position="98"/>
    </location>
</feature>
<sequence length="155" mass="16975">MNVLNSASKPFAGFAGRTGELFGQENGSGIAGYELGGVDVLEGRPFAFEPESRFKASQPASSSEIFDIGSLLRLRTFVYLIVATVLFLVQINNTLAINELARRNERLREQLRISTSVSTAEALKSQELQSIRYISVHAKKIGLDSSFIPPVEIEP</sequence>
<evidence type="ECO:0000256" key="1">
    <source>
        <dbReference type="SAM" id="Phobius"/>
    </source>
</evidence>
<evidence type="ECO:0000313" key="2">
    <source>
        <dbReference type="EMBL" id="AOS84892.1"/>
    </source>
</evidence>
<accession>A0A1D8D157</accession>
<proteinExistence type="predicted"/>
<dbReference type="KEGG" id="clz:BIU88_12590"/>
<dbReference type="AlphaFoldDB" id="A0A1D8D157"/>
<keyword evidence="1" id="KW-0812">Transmembrane</keyword>
<dbReference type="Proteomes" id="UP000095185">
    <property type="component" value="Chromosome"/>
</dbReference>
<organism evidence="2 3">
    <name type="scientific">Chlorobaculum limnaeum</name>
    <dbReference type="NCBI Taxonomy" id="274537"/>
    <lineage>
        <taxon>Bacteria</taxon>
        <taxon>Pseudomonadati</taxon>
        <taxon>Chlorobiota</taxon>
        <taxon>Chlorobiia</taxon>
        <taxon>Chlorobiales</taxon>
        <taxon>Chlorobiaceae</taxon>
        <taxon>Chlorobaculum</taxon>
    </lineage>
</organism>
<protein>
    <submittedName>
        <fullName evidence="2">Uncharacterized protein</fullName>
    </submittedName>
</protein>
<evidence type="ECO:0000313" key="3">
    <source>
        <dbReference type="Proteomes" id="UP000095185"/>
    </source>
</evidence>